<evidence type="ECO:0000259" key="2">
    <source>
        <dbReference type="PROSITE" id="PS50066"/>
    </source>
</evidence>
<dbReference type="SMART" id="SM00432">
    <property type="entry name" value="MADS"/>
    <property type="match status" value="1"/>
</dbReference>
<dbReference type="Pfam" id="PF00319">
    <property type="entry name" value="SRF-TF"/>
    <property type="match status" value="1"/>
</dbReference>
<dbReference type="PROSITE" id="PS50066">
    <property type="entry name" value="MADS_BOX_2"/>
    <property type="match status" value="1"/>
</dbReference>
<dbReference type="GO" id="GO:0046983">
    <property type="term" value="F:protein dimerization activity"/>
    <property type="evidence" value="ECO:0007669"/>
    <property type="project" value="InterPro"/>
</dbReference>
<evidence type="ECO:0000256" key="1">
    <source>
        <dbReference type="SAM" id="Coils"/>
    </source>
</evidence>
<gene>
    <name evidence="3" type="ORF">ISN45_Aa05g013710</name>
</gene>
<evidence type="ECO:0000313" key="3">
    <source>
        <dbReference type="EMBL" id="KAG7559788.1"/>
    </source>
</evidence>
<reference evidence="3 4" key="1">
    <citation type="submission" date="2020-12" db="EMBL/GenBank/DDBJ databases">
        <title>Concerted genomic and epigenomic changes stabilize Arabidopsis allopolyploids.</title>
        <authorList>
            <person name="Chen Z."/>
        </authorList>
    </citation>
    <scope>NUCLEOTIDE SEQUENCE [LARGE SCALE GENOMIC DNA]</scope>
    <source>
        <strain evidence="3">Allo738</strain>
        <tissue evidence="3">Leaf</tissue>
    </source>
</reference>
<dbReference type="GO" id="GO:0000978">
    <property type="term" value="F:RNA polymerase II cis-regulatory region sequence-specific DNA binding"/>
    <property type="evidence" value="ECO:0007669"/>
    <property type="project" value="TreeGrafter"/>
</dbReference>
<keyword evidence="1" id="KW-0175">Coiled coil</keyword>
<sequence>MVTFSRHQKEIHTKLNELSLLCGADVGFLVISSTGKPYTFGNPSFEAVAKRFLNDEGSSLLQQDAEHKMKMEELYKVYNSLVEKVAEEEKKLMMAKAEAEALPVDSNAWWKIDPAEVKEENVAKQLLEKYEELYEKLLKEIAARNHGGDVP</sequence>
<keyword evidence="4" id="KW-1185">Reference proteome</keyword>
<feature type="domain" description="MADS-box" evidence="2">
    <location>
        <begin position="1"/>
        <end position="44"/>
    </location>
</feature>
<dbReference type="PANTHER" id="PTHR11945:SF725">
    <property type="entry name" value="AGAMOUS-LIKE 58-RELATED"/>
    <property type="match status" value="1"/>
</dbReference>
<dbReference type="AlphaFoldDB" id="A0A8T1ZM41"/>
<feature type="coiled-coil region" evidence="1">
    <location>
        <begin position="71"/>
        <end position="140"/>
    </location>
</feature>
<evidence type="ECO:0000313" key="4">
    <source>
        <dbReference type="Proteomes" id="UP000694240"/>
    </source>
</evidence>
<comment type="caution">
    <text evidence="3">The sequence shown here is derived from an EMBL/GenBank/DDBJ whole genome shotgun (WGS) entry which is preliminary data.</text>
</comment>
<dbReference type="EMBL" id="JAEFBK010000010">
    <property type="protein sequence ID" value="KAG7559788.1"/>
    <property type="molecule type" value="Genomic_DNA"/>
</dbReference>
<accession>A0A8T1ZM41</accession>
<dbReference type="PANTHER" id="PTHR11945">
    <property type="entry name" value="MADS BOX PROTEIN"/>
    <property type="match status" value="1"/>
</dbReference>
<proteinExistence type="predicted"/>
<protein>
    <submittedName>
        <fullName evidence="3">Transcription factor MADS-box</fullName>
    </submittedName>
</protein>
<dbReference type="InterPro" id="IPR002100">
    <property type="entry name" value="TF_MADSbox"/>
</dbReference>
<dbReference type="GO" id="GO:0000981">
    <property type="term" value="F:DNA-binding transcription factor activity, RNA polymerase II-specific"/>
    <property type="evidence" value="ECO:0007669"/>
    <property type="project" value="TreeGrafter"/>
</dbReference>
<dbReference type="Proteomes" id="UP000694240">
    <property type="component" value="Chromosome 10"/>
</dbReference>
<organism evidence="3 4">
    <name type="scientific">Arabidopsis thaliana x Arabidopsis arenosa</name>
    <dbReference type="NCBI Taxonomy" id="1240361"/>
    <lineage>
        <taxon>Eukaryota</taxon>
        <taxon>Viridiplantae</taxon>
        <taxon>Streptophyta</taxon>
        <taxon>Embryophyta</taxon>
        <taxon>Tracheophyta</taxon>
        <taxon>Spermatophyta</taxon>
        <taxon>Magnoliopsida</taxon>
        <taxon>eudicotyledons</taxon>
        <taxon>Gunneridae</taxon>
        <taxon>Pentapetalae</taxon>
        <taxon>rosids</taxon>
        <taxon>malvids</taxon>
        <taxon>Brassicales</taxon>
        <taxon>Brassicaceae</taxon>
        <taxon>Camelineae</taxon>
        <taxon>Arabidopsis</taxon>
    </lineage>
</organism>
<name>A0A8T1ZM41_9BRAS</name>